<proteinExistence type="predicted"/>
<evidence type="ECO:0000313" key="2">
    <source>
        <dbReference type="EMBL" id="EIW76231.1"/>
    </source>
</evidence>
<dbReference type="KEGG" id="cput:CONPUDRAFT_139657"/>
<feature type="compositionally biased region" description="Pro residues" evidence="1">
    <location>
        <begin position="178"/>
        <end position="188"/>
    </location>
</feature>
<evidence type="ECO:0000313" key="3">
    <source>
        <dbReference type="Proteomes" id="UP000053558"/>
    </source>
</evidence>
<gene>
    <name evidence="2" type="ORF">CONPUDRAFT_139657</name>
</gene>
<feature type="compositionally biased region" description="Polar residues" evidence="1">
    <location>
        <begin position="307"/>
        <end position="318"/>
    </location>
</feature>
<dbReference type="Proteomes" id="UP000053558">
    <property type="component" value="Unassembled WGS sequence"/>
</dbReference>
<dbReference type="RefSeq" id="XP_007773487.1">
    <property type="nucleotide sequence ID" value="XM_007775297.1"/>
</dbReference>
<feature type="compositionally biased region" description="Basic and acidic residues" evidence="1">
    <location>
        <begin position="319"/>
        <end position="328"/>
    </location>
</feature>
<comment type="caution">
    <text evidence="2">The sequence shown here is derived from an EMBL/GenBank/DDBJ whole genome shotgun (WGS) entry which is preliminary data.</text>
</comment>
<accession>A0A5M3MC54</accession>
<keyword evidence="3" id="KW-1185">Reference proteome</keyword>
<dbReference type="OMA" id="DICEYMY"/>
<feature type="region of interest" description="Disordered" evidence="1">
    <location>
        <begin position="175"/>
        <end position="203"/>
    </location>
</feature>
<dbReference type="AlphaFoldDB" id="A0A5M3MC54"/>
<evidence type="ECO:0000256" key="1">
    <source>
        <dbReference type="SAM" id="MobiDB-lite"/>
    </source>
</evidence>
<feature type="region of interest" description="Disordered" evidence="1">
    <location>
        <begin position="358"/>
        <end position="386"/>
    </location>
</feature>
<name>A0A5M3MC54_CONPW</name>
<organism evidence="2 3">
    <name type="scientific">Coniophora puteana (strain RWD-64-598)</name>
    <name type="common">Brown rot fungus</name>
    <dbReference type="NCBI Taxonomy" id="741705"/>
    <lineage>
        <taxon>Eukaryota</taxon>
        <taxon>Fungi</taxon>
        <taxon>Dikarya</taxon>
        <taxon>Basidiomycota</taxon>
        <taxon>Agaricomycotina</taxon>
        <taxon>Agaricomycetes</taxon>
        <taxon>Agaricomycetidae</taxon>
        <taxon>Boletales</taxon>
        <taxon>Coniophorineae</taxon>
        <taxon>Coniophoraceae</taxon>
        <taxon>Coniophora</taxon>
    </lineage>
</organism>
<sequence length="399" mass="44404">MGSTVQFPSKYASTESRNASMLSMDQVRLVDGPARSSELSVLSRQGTALDICEYMYGNSPASSFLDAESFYEPNAGIYENPLLTATSRSIISDIYNLTRRLSSVDIPKPLAMLYILLRLRPPEGDGSGDPWFRGLRVWSEVGEISESENVDGHRNNTVEHTLNILLLPGLHTGSFGPRPLPSHQPPTPHSGASSAPRIPTPESPLLNRPLHVSVYGHYPSDPSLPVPGTSLAIPSPLHFQLHIHTKLSFNEQGRITYHRDIWDVKDVIGLVPGMGIAQWIAGRMAARSVAWASRTLLRRFGLGGSSNTTNNWTSQAETSPEHRAENGRAKLLRRQPSYTFHQQQRRDVELPHQYYQHQYPHQQHPHPLSYPHSQQTTRPSSPLLSPAQAYVERVRGVDG</sequence>
<dbReference type="EMBL" id="JH711586">
    <property type="protein sequence ID" value="EIW76231.1"/>
    <property type="molecule type" value="Genomic_DNA"/>
</dbReference>
<dbReference type="OrthoDB" id="9995831at2759"/>
<reference evidence="3" key="1">
    <citation type="journal article" date="2012" name="Science">
        <title>The Paleozoic origin of enzymatic lignin decomposition reconstructed from 31 fungal genomes.</title>
        <authorList>
            <person name="Floudas D."/>
            <person name="Binder M."/>
            <person name="Riley R."/>
            <person name="Barry K."/>
            <person name="Blanchette R.A."/>
            <person name="Henrissat B."/>
            <person name="Martinez A.T."/>
            <person name="Otillar R."/>
            <person name="Spatafora J.W."/>
            <person name="Yadav J.S."/>
            <person name="Aerts A."/>
            <person name="Benoit I."/>
            <person name="Boyd A."/>
            <person name="Carlson A."/>
            <person name="Copeland A."/>
            <person name="Coutinho P.M."/>
            <person name="de Vries R.P."/>
            <person name="Ferreira P."/>
            <person name="Findley K."/>
            <person name="Foster B."/>
            <person name="Gaskell J."/>
            <person name="Glotzer D."/>
            <person name="Gorecki P."/>
            <person name="Heitman J."/>
            <person name="Hesse C."/>
            <person name="Hori C."/>
            <person name="Igarashi K."/>
            <person name="Jurgens J.A."/>
            <person name="Kallen N."/>
            <person name="Kersten P."/>
            <person name="Kohler A."/>
            <person name="Kuees U."/>
            <person name="Kumar T.K.A."/>
            <person name="Kuo A."/>
            <person name="LaButti K."/>
            <person name="Larrondo L.F."/>
            <person name="Lindquist E."/>
            <person name="Ling A."/>
            <person name="Lombard V."/>
            <person name="Lucas S."/>
            <person name="Lundell T."/>
            <person name="Martin R."/>
            <person name="McLaughlin D.J."/>
            <person name="Morgenstern I."/>
            <person name="Morin E."/>
            <person name="Murat C."/>
            <person name="Nagy L.G."/>
            <person name="Nolan M."/>
            <person name="Ohm R.A."/>
            <person name="Patyshakuliyeva A."/>
            <person name="Rokas A."/>
            <person name="Ruiz-Duenas F.J."/>
            <person name="Sabat G."/>
            <person name="Salamov A."/>
            <person name="Samejima M."/>
            <person name="Schmutz J."/>
            <person name="Slot J.C."/>
            <person name="St John F."/>
            <person name="Stenlid J."/>
            <person name="Sun H."/>
            <person name="Sun S."/>
            <person name="Syed K."/>
            <person name="Tsang A."/>
            <person name="Wiebenga A."/>
            <person name="Young D."/>
            <person name="Pisabarro A."/>
            <person name="Eastwood D.C."/>
            <person name="Martin F."/>
            <person name="Cullen D."/>
            <person name="Grigoriev I.V."/>
            <person name="Hibbett D.S."/>
        </authorList>
    </citation>
    <scope>NUCLEOTIDE SEQUENCE [LARGE SCALE GENOMIC DNA]</scope>
    <source>
        <strain evidence="3">RWD-64-598 SS2</strain>
    </source>
</reference>
<protein>
    <submittedName>
        <fullName evidence="2">Uncharacterized protein</fullName>
    </submittedName>
</protein>
<feature type="region of interest" description="Disordered" evidence="1">
    <location>
        <begin position="307"/>
        <end position="343"/>
    </location>
</feature>
<dbReference type="GeneID" id="19201380"/>
<feature type="compositionally biased region" description="Low complexity" evidence="1">
    <location>
        <begin position="358"/>
        <end position="375"/>
    </location>
</feature>